<dbReference type="SUPFAM" id="SSF46785">
    <property type="entry name" value="Winged helix' DNA-binding domain"/>
    <property type="match status" value="1"/>
</dbReference>
<gene>
    <name evidence="5" type="ORF">ACI2JU_11525</name>
</gene>
<evidence type="ECO:0000256" key="2">
    <source>
        <dbReference type="ARBA" id="ARBA00023125"/>
    </source>
</evidence>
<protein>
    <submittedName>
        <fullName evidence="5">Lrp/AsnC family transcriptional regulator</fullName>
    </submittedName>
</protein>
<dbReference type="Pfam" id="PF01037">
    <property type="entry name" value="AsnC_trans_reg"/>
    <property type="match status" value="1"/>
</dbReference>
<evidence type="ECO:0000256" key="3">
    <source>
        <dbReference type="ARBA" id="ARBA00023163"/>
    </source>
</evidence>
<feature type="domain" description="HTH asnC-type" evidence="4">
    <location>
        <begin position="3"/>
        <end position="64"/>
    </location>
</feature>
<dbReference type="PANTHER" id="PTHR30154:SF34">
    <property type="entry name" value="TRANSCRIPTIONAL REGULATOR AZLB"/>
    <property type="match status" value="1"/>
</dbReference>
<dbReference type="PANTHER" id="PTHR30154">
    <property type="entry name" value="LEUCINE-RESPONSIVE REGULATORY PROTEIN"/>
    <property type="match status" value="1"/>
</dbReference>
<dbReference type="EMBL" id="JBJDOT010000014">
    <property type="protein sequence ID" value="MFK3864499.1"/>
    <property type="molecule type" value="Genomic_DNA"/>
</dbReference>
<keyword evidence="6" id="KW-1185">Reference proteome</keyword>
<dbReference type="Gene3D" id="1.10.10.10">
    <property type="entry name" value="Winged helix-like DNA-binding domain superfamily/Winged helix DNA-binding domain"/>
    <property type="match status" value="1"/>
</dbReference>
<dbReference type="InterPro" id="IPR019887">
    <property type="entry name" value="Tscrpt_reg_AsnC/Lrp_C"/>
</dbReference>
<sequence length="150" mass="17374">MKLDRYDYALLELVQKDCQTPLRKLAEAVHLSTASVQRRIHKLRENGYIVSNVAILDPDKLNQVITILVEVEVNRTHISELELLKQRFSGPEVQQCYYVTGAADFVLILVVPNMQRFQEICDKFFHENDNIKSFRTTVVLERVKSSLNVL</sequence>
<dbReference type="PRINTS" id="PR00033">
    <property type="entry name" value="HTHASNC"/>
</dbReference>
<keyword evidence="1" id="KW-0805">Transcription regulation</keyword>
<keyword evidence="2" id="KW-0238">DNA-binding</keyword>
<dbReference type="InterPro" id="IPR000485">
    <property type="entry name" value="AsnC-type_HTH_dom"/>
</dbReference>
<proteinExistence type="predicted"/>
<dbReference type="InterPro" id="IPR019888">
    <property type="entry name" value="Tscrpt_reg_AsnC-like"/>
</dbReference>
<dbReference type="InterPro" id="IPR036388">
    <property type="entry name" value="WH-like_DNA-bd_sf"/>
</dbReference>
<evidence type="ECO:0000313" key="6">
    <source>
        <dbReference type="Proteomes" id="UP001620262"/>
    </source>
</evidence>
<dbReference type="Pfam" id="PF13404">
    <property type="entry name" value="HTH_AsnC-type"/>
    <property type="match status" value="1"/>
</dbReference>
<dbReference type="Gene3D" id="3.30.70.920">
    <property type="match status" value="1"/>
</dbReference>
<keyword evidence="3" id="KW-0804">Transcription</keyword>
<dbReference type="PROSITE" id="PS50956">
    <property type="entry name" value="HTH_ASNC_2"/>
    <property type="match status" value="1"/>
</dbReference>
<dbReference type="InterPro" id="IPR011008">
    <property type="entry name" value="Dimeric_a/b-barrel"/>
</dbReference>
<reference evidence="5 6" key="1">
    <citation type="submission" date="2024-11" db="EMBL/GenBank/DDBJ databases">
        <title>The Natural Products Discovery Center: Release of the First 8490 Sequenced Strains for Exploring Actinobacteria Biosynthetic Diversity.</title>
        <authorList>
            <person name="Kalkreuter E."/>
            <person name="Kautsar S.A."/>
            <person name="Yang D."/>
            <person name="Bader C.D."/>
            <person name="Teijaro C.N."/>
            <person name="Fluegel L."/>
            <person name="Davis C.M."/>
            <person name="Simpson J.R."/>
            <person name="Lauterbach L."/>
            <person name="Steele A.D."/>
            <person name="Gui C."/>
            <person name="Meng S."/>
            <person name="Li G."/>
            <person name="Viehrig K."/>
            <person name="Ye F."/>
            <person name="Su P."/>
            <person name="Kiefer A.F."/>
            <person name="Nichols A."/>
            <person name="Cepeda A.J."/>
            <person name="Yan W."/>
            <person name="Fan B."/>
            <person name="Jiang Y."/>
            <person name="Adhikari A."/>
            <person name="Zheng C.-J."/>
            <person name="Schuster L."/>
            <person name="Cowan T.M."/>
            <person name="Smanski M.J."/>
            <person name="Chevrette M.G."/>
            <person name="De Carvalho L.P.S."/>
            <person name="Shen B."/>
        </authorList>
    </citation>
    <scope>NUCLEOTIDE SEQUENCE [LARGE SCALE GENOMIC DNA]</scope>
    <source>
        <strain evidence="5 6">NPDC078403</strain>
    </source>
</reference>
<dbReference type="RefSeq" id="WP_149982944.1">
    <property type="nucleotide sequence ID" value="NZ_CABVLM010000015.1"/>
</dbReference>
<name>A0ABW8L050_9GAMM</name>
<dbReference type="InterPro" id="IPR036390">
    <property type="entry name" value="WH_DNA-bd_sf"/>
</dbReference>
<evidence type="ECO:0000259" key="4">
    <source>
        <dbReference type="PROSITE" id="PS50956"/>
    </source>
</evidence>
<evidence type="ECO:0000256" key="1">
    <source>
        <dbReference type="ARBA" id="ARBA00023015"/>
    </source>
</evidence>
<accession>A0ABW8L050</accession>
<organism evidence="5 6">
    <name type="scientific">Pseudoalteromonas rhizosphaerae</name>
    <dbReference type="NCBI Taxonomy" id="2518973"/>
    <lineage>
        <taxon>Bacteria</taxon>
        <taxon>Pseudomonadati</taxon>
        <taxon>Pseudomonadota</taxon>
        <taxon>Gammaproteobacteria</taxon>
        <taxon>Alteromonadales</taxon>
        <taxon>Pseudoalteromonadaceae</taxon>
        <taxon>Pseudoalteromonas</taxon>
    </lineage>
</organism>
<evidence type="ECO:0000313" key="5">
    <source>
        <dbReference type="EMBL" id="MFK3864499.1"/>
    </source>
</evidence>
<dbReference type="SMART" id="SM00344">
    <property type="entry name" value="HTH_ASNC"/>
    <property type="match status" value="1"/>
</dbReference>
<dbReference type="Proteomes" id="UP001620262">
    <property type="component" value="Unassembled WGS sequence"/>
</dbReference>
<comment type="caution">
    <text evidence="5">The sequence shown here is derived from an EMBL/GenBank/DDBJ whole genome shotgun (WGS) entry which is preliminary data.</text>
</comment>
<dbReference type="SUPFAM" id="SSF54909">
    <property type="entry name" value="Dimeric alpha+beta barrel"/>
    <property type="match status" value="1"/>
</dbReference>